<evidence type="ECO:0000313" key="1">
    <source>
        <dbReference type="EMBL" id="GAA5087616.1"/>
    </source>
</evidence>
<sequence length="227" mass="25632">MVDACRLGGRLACVSELARLGVFVLEHVDLHLHVHEHAAQRKVAGRSVRRHWSRLRREPHPRSISVEAFDAVLQAVRCQPARAALATLDSALHLAVLRHDDLDELFRVLPRRHRVLRKLIDSRAESGPETLVRLMLRTLGATFDIQVDIPGVGRVDFVVDGWLIVECDSKAFHSSWDDQRRDRSRDQQAAARGYATYRPIAEDIMWSPEAVQTALAGLLQIGGRRRA</sequence>
<organism evidence="1 2">
    <name type="scientific">Microbacterium yannicii</name>
    <dbReference type="NCBI Taxonomy" id="671622"/>
    <lineage>
        <taxon>Bacteria</taxon>
        <taxon>Bacillati</taxon>
        <taxon>Actinomycetota</taxon>
        <taxon>Actinomycetes</taxon>
        <taxon>Micrococcales</taxon>
        <taxon>Microbacteriaceae</taxon>
        <taxon>Microbacterium</taxon>
    </lineage>
</organism>
<evidence type="ECO:0008006" key="3">
    <source>
        <dbReference type="Google" id="ProtNLM"/>
    </source>
</evidence>
<dbReference type="Gene3D" id="3.40.960.10">
    <property type="entry name" value="VSR Endonuclease"/>
    <property type="match status" value="1"/>
</dbReference>
<keyword evidence="2" id="KW-1185">Reference proteome</keyword>
<name>A0ABP9LXP8_9MICO</name>
<dbReference type="InterPro" id="IPR011335">
    <property type="entry name" value="Restrct_endonuc-II-like"/>
</dbReference>
<dbReference type="SUPFAM" id="SSF52980">
    <property type="entry name" value="Restriction endonuclease-like"/>
    <property type="match status" value="1"/>
</dbReference>
<protein>
    <recommendedName>
        <fullName evidence="3">DUF559 domain-containing protein</fullName>
    </recommendedName>
</protein>
<gene>
    <name evidence="1" type="ORF">GCM10025760_09030</name>
</gene>
<comment type="caution">
    <text evidence="1">The sequence shown here is derived from an EMBL/GenBank/DDBJ whole genome shotgun (WGS) entry which is preliminary data.</text>
</comment>
<proteinExistence type="predicted"/>
<dbReference type="EMBL" id="BAABKZ010000001">
    <property type="protein sequence ID" value="GAA5087616.1"/>
    <property type="molecule type" value="Genomic_DNA"/>
</dbReference>
<dbReference type="Proteomes" id="UP001501407">
    <property type="component" value="Unassembled WGS sequence"/>
</dbReference>
<accession>A0ABP9LXP8</accession>
<reference evidence="2" key="1">
    <citation type="journal article" date="2019" name="Int. J. Syst. Evol. Microbiol.">
        <title>The Global Catalogue of Microorganisms (GCM) 10K type strain sequencing project: providing services to taxonomists for standard genome sequencing and annotation.</title>
        <authorList>
            <consortium name="The Broad Institute Genomics Platform"/>
            <consortium name="The Broad Institute Genome Sequencing Center for Infectious Disease"/>
            <person name="Wu L."/>
            <person name="Ma J."/>
        </authorList>
    </citation>
    <scope>NUCLEOTIDE SEQUENCE [LARGE SCALE GENOMIC DNA]</scope>
    <source>
        <strain evidence="2">JCM 18959</strain>
    </source>
</reference>
<evidence type="ECO:0000313" key="2">
    <source>
        <dbReference type="Proteomes" id="UP001501407"/>
    </source>
</evidence>